<dbReference type="STRING" id="1901.BB341_15990"/>
<proteinExistence type="predicted"/>
<keyword evidence="5" id="KW-0547">Nucleotide-binding</keyword>
<dbReference type="EMBL" id="CM000913">
    <property type="protein sequence ID" value="EFG07569.1"/>
    <property type="molecule type" value="Genomic_DNA"/>
</dbReference>
<feature type="region of interest" description="Disordered" evidence="3">
    <location>
        <begin position="378"/>
        <end position="434"/>
    </location>
</feature>
<dbReference type="eggNOG" id="COG0305">
    <property type="taxonomic scope" value="Bacteria"/>
</dbReference>
<keyword evidence="1" id="KW-0235">DNA replication</keyword>
<dbReference type="PANTHER" id="PTHR30153">
    <property type="entry name" value="REPLICATIVE DNA HELICASE DNAB"/>
    <property type="match status" value="1"/>
</dbReference>
<dbReference type="GO" id="GO:0003677">
    <property type="term" value="F:DNA binding"/>
    <property type="evidence" value="ECO:0007669"/>
    <property type="project" value="UniProtKB-KW"/>
</dbReference>
<evidence type="ECO:0000259" key="4">
    <source>
        <dbReference type="Pfam" id="PF00772"/>
    </source>
</evidence>
<dbReference type="GO" id="GO:0005829">
    <property type="term" value="C:cytosol"/>
    <property type="evidence" value="ECO:0007669"/>
    <property type="project" value="TreeGrafter"/>
</dbReference>
<reference evidence="5 6" key="1">
    <citation type="journal article" date="2010" name="Genome Biol. Evol.">
        <title>The sequence of a 1.8-mb bacterial linear plasmid reveals a rich evolutionary reservoir of secondary metabolic pathways.</title>
        <authorList>
            <person name="Medema M.H."/>
            <person name="Trefzer A."/>
            <person name="Kovalchuk A."/>
            <person name="van den Berg M."/>
            <person name="Mueller U."/>
            <person name="Heijne W."/>
            <person name="Wu L."/>
            <person name="Alam M.T."/>
            <person name="Ronning C.M."/>
            <person name="Nierman W.C."/>
            <person name="Bovenberg R.A.L."/>
            <person name="Breitling R."/>
            <person name="Takano E."/>
        </authorList>
    </citation>
    <scope>NUCLEOTIDE SEQUENCE [LARGE SCALE GENOMIC DNA]</scope>
    <source>
        <strain evidence="6">ATCC 27064 / DSM 738 / JCM 4710 / NBRC 13307 / NCIMB 12785 / NRRL 3585 / VKM Ac-602</strain>
    </source>
</reference>
<dbReference type="KEGG" id="sclf:BB341_15990"/>
<name>B5GPK1_STRCL</name>
<evidence type="ECO:0000256" key="2">
    <source>
        <dbReference type="ARBA" id="ARBA00023125"/>
    </source>
</evidence>
<feature type="compositionally biased region" description="Pro residues" evidence="3">
    <location>
        <begin position="209"/>
        <end position="221"/>
    </location>
</feature>
<dbReference type="Proteomes" id="UP000002357">
    <property type="component" value="Chromosome"/>
</dbReference>
<dbReference type="GO" id="GO:0003678">
    <property type="term" value="F:DNA helicase activity"/>
    <property type="evidence" value="ECO:0007669"/>
    <property type="project" value="InterPro"/>
</dbReference>
<protein>
    <submittedName>
        <fullName evidence="5">DnaB domain protein helicase domain protein</fullName>
    </submittedName>
</protein>
<evidence type="ECO:0000256" key="3">
    <source>
        <dbReference type="SAM" id="MobiDB-lite"/>
    </source>
</evidence>
<dbReference type="SUPFAM" id="SSF48024">
    <property type="entry name" value="N-terminal domain of DnaB helicase"/>
    <property type="match status" value="2"/>
</dbReference>
<evidence type="ECO:0000313" key="5">
    <source>
        <dbReference type="EMBL" id="EFG07569.1"/>
    </source>
</evidence>
<sequence>MVAHHRHPLDPARRPRSRRRPGPVRRRLRRRPAGRRRPPLPPGAGVNPLARAEQAVIGAVFLDPAQLDRLGSWLRPEHFYRPAHQALYASVLALRDRSHPGSTAAAGSVPVSWVADAVTEAGTRTRGVTASYPHQLAAACPNPGNAVVYGRMVLEGAIHRTVAEHAVRLHQAARADTIRGATEETLLRADALAGVLADLGRRWGADARPVPPPAGPEPGPRTPAVDEDLHADEEFLLACLAARPDQIGTVVGWLRPEDFADPGHQQLYRALGALNHRGEPVDQLTVLWEVQRRGALNGHTLDAERVVRVLDPLAVAGSADYFGERVVGAALVRTAAESAQQVRALAEDEALPAGRLIGHALHALGPLDEVRRRWHTARTAPAPEKPQAPAPAGVSPDRAEAARARSRTRRAAPPAPAAAALSVTPVRTSRRSPA</sequence>
<dbReference type="AlphaFoldDB" id="B5GPK1"/>
<feature type="domain" description="DNA helicase DnaB-like N-terminal" evidence="4">
    <location>
        <begin position="51"/>
        <end position="155"/>
    </location>
</feature>
<keyword evidence="5" id="KW-0067">ATP-binding</keyword>
<dbReference type="Pfam" id="PF00772">
    <property type="entry name" value="DnaB"/>
    <property type="match status" value="2"/>
</dbReference>
<feature type="region of interest" description="Disordered" evidence="3">
    <location>
        <begin position="1"/>
        <end position="47"/>
    </location>
</feature>
<feature type="domain" description="DNA helicase DnaB-like N-terminal" evidence="4">
    <location>
        <begin position="233"/>
        <end position="297"/>
    </location>
</feature>
<feature type="region of interest" description="Disordered" evidence="3">
    <location>
        <begin position="204"/>
        <end position="225"/>
    </location>
</feature>
<organism evidence="5 6">
    <name type="scientific">Streptomyces clavuligerus</name>
    <dbReference type="NCBI Taxonomy" id="1901"/>
    <lineage>
        <taxon>Bacteria</taxon>
        <taxon>Bacillati</taxon>
        <taxon>Actinomycetota</taxon>
        <taxon>Actinomycetes</taxon>
        <taxon>Kitasatosporales</taxon>
        <taxon>Streptomycetaceae</taxon>
        <taxon>Streptomyces</taxon>
    </lineage>
</organism>
<dbReference type="InterPro" id="IPR016136">
    <property type="entry name" value="DNA_helicase_N/primase_C"/>
</dbReference>
<dbReference type="InterPro" id="IPR036185">
    <property type="entry name" value="DNA_heli_DnaB-like_N_sf"/>
</dbReference>
<dbReference type="Gene3D" id="1.10.860.10">
    <property type="entry name" value="DNAb Helicase, Chain A"/>
    <property type="match status" value="2"/>
</dbReference>
<keyword evidence="2" id="KW-0238">DNA-binding</keyword>
<gene>
    <name evidence="5" type="ORF">SCLAV_2497</name>
</gene>
<keyword evidence="5" id="KW-0378">Hydrolase</keyword>
<dbReference type="PANTHER" id="PTHR30153:SF2">
    <property type="entry name" value="REPLICATIVE DNA HELICASE"/>
    <property type="match status" value="1"/>
</dbReference>
<dbReference type="InterPro" id="IPR007693">
    <property type="entry name" value="DNA_helicase_DnaB-like_N"/>
</dbReference>
<evidence type="ECO:0000256" key="1">
    <source>
        <dbReference type="ARBA" id="ARBA00022705"/>
    </source>
</evidence>
<dbReference type="GO" id="GO:0006260">
    <property type="term" value="P:DNA replication"/>
    <property type="evidence" value="ECO:0007669"/>
    <property type="project" value="UniProtKB-KW"/>
</dbReference>
<dbReference type="GO" id="GO:0005524">
    <property type="term" value="F:ATP binding"/>
    <property type="evidence" value="ECO:0007669"/>
    <property type="project" value="InterPro"/>
</dbReference>
<evidence type="ECO:0000313" key="6">
    <source>
        <dbReference type="Proteomes" id="UP000002357"/>
    </source>
</evidence>
<feature type="compositionally biased region" description="Basic residues" evidence="3">
    <location>
        <begin position="14"/>
        <end position="38"/>
    </location>
</feature>
<accession>B5GPK1</accession>
<dbReference type="OrthoDB" id="2970604at2"/>
<keyword evidence="5" id="KW-0347">Helicase</keyword>
<keyword evidence="6" id="KW-1185">Reference proteome</keyword>